<reference evidence="3 4" key="2">
    <citation type="submission" date="2014-07" db="EMBL/GenBank/DDBJ databases">
        <title>Porphyromonadaceae bacterium OUH 334697 = ATCC BAA-2682 = DSM 28341 draft genome.</title>
        <authorList>
            <person name="Sydenham T.V."/>
            <person name="Hasman H."/>
            <person name="Justesen U.S."/>
        </authorList>
    </citation>
    <scope>NUCLEOTIDE SEQUENCE [LARGE SCALE GENOMIC DNA]</scope>
    <source>
        <strain evidence="3 4">OUH 334697</strain>
    </source>
</reference>
<gene>
    <name evidence="2" type="ORF">BA92_02700</name>
    <name evidence="3" type="ORF">IE90_02050</name>
</gene>
<dbReference type="Proteomes" id="UP000031937">
    <property type="component" value="Unassembled WGS sequence"/>
</dbReference>
<sequence length="182" mass="19644">MKRSFLFLAEGFEEMEAIAIVDVLRRGGVDIKIVSVSDQLNVRGAHGVSMEADVVLRQVAEEDAACLIFPGGLPGAQNLSDSPRLIQLLQDHFDRGGRVAAICAAPALVLSKLKTDRKYRMTTYPGFEKYLVNADVVADGVVVDGRIVTGKGPAFALDFGLTVLREIVSQKAADEVARGMLR</sequence>
<dbReference type="OrthoDB" id="9792284at2"/>
<keyword evidence="5" id="KW-1185">Reference proteome</keyword>
<dbReference type="GO" id="GO:0005737">
    <property type="term" value="C:cytoplasm"/>
    <property type="evidence" value="ECO:0007669"/>
    <property type="project" value="TreeGrafter"/>
</dbReference>
<evidence type="ECO:0000259" key="1">
    <source>
        <dbReference type="Pfam" id="PF01965"/>
    </source>
</evidence>
<dbReference type="PANTHER" id="PTHR48094:SF12">
    <property type="entry name" value="PARKINSON DISEASE PROTEIN 7 HOMOLOG"/>
    <property type="match status" value="1"/>
</dbReference>
<evidence type="ECO:0000313" key="2">
    <source>
        <dbReference type="EMBL" id="KIO46784.1"/>
    </source>
</evidence>
<dbReference type="EMBL" id="JPIU01000025">
    <property type="protein sequence ID" value="KIO46784.1"/>
    <property type="molecule type" value="Genomic_DNA"/>
</dbReference>
<dbReference type="PANTHER" id="PTHR48094">
    <property type="entry name" value="PROTEIN/NUCLEIC ACID DEGLYCASE DJ-1-RELATED"/>
    <property type="match status" value="1"/>
</dbReference>
<organism evidence="2 5">
    <name type="scientific">Sanguibacteroides justesenii</name>
    <dbReference type="NCBI Taxonomy" id="1547597"/>
    <lineage>
        <taxon>Bacteria</taxon>
        <taxon>Pseudomonadati</taxon>
        <taxon>Bacteroidota</taxon>
        <taxon>Bacteroidia</taxon>
        <taxon>Bacteroidales</taxon>
        <taxon>Porphyromonadaceae</taxon>
        <taxon>Sanguibacteroides</taxon>
    </lineage>
</organism>
<dbReference type="RefSeq" id="WP_041502253.1">
    <property type="nucleotide sequence ID" value="NZ_JPIT01000008.1"/>
</dbReference>
<dbReference type="InterPro" id="IPR029062">
    <property type="entry name" value="Class_I_gatase-like"/>
</dbReference>
<evidence type="ECO:0000313" key="5">
    <source>
        <dbReference type="Proteomes" id="UP000031980"/>
    </source>
</evidence>
<dbReference type="Proteomes" id="UP000031980">
    <property type="component" value="Unassembled WGS sequence"/>
</dbReference>
<dbReference type="InterPro" id="IPR050325">
    <property type="entry name" value="Prot/Nucl_acid_deglycase"/>
</dbReference>
<dbReference type="EMBL" id="JPIT01000008">
    <property type="protein sequence ID" value="KIO46830.1"/>
    <property type="molecule type" value="Genomic_DNA"/>
</dbReference>
<comment type="caution">
    <text evidence="2">The sequence shown here is derived from an EMBL/GenBank/DDBJ whole genome shotgun (WGS) entry which is preliminary data.</text>
</comment>
<reference evidence="2 5" key="1">
    <citation type="submission" date="2014-07" db="EMBL/GenBank/DDBJ databases">
        <title>Porphyromonadaceae bacterium OUH 308042 = ATCC BAA-2681 = DSM 28342 draft genome.</title>
        <authorList>
            <person name="Sydenham T.V."/>
            <person name="Hasman H."/>
            <person name="Justensen U.S."/>
        </authorList>
    </citation>
    <scope>NUCLEOTIDE SEQUENCE [LARGE SCALE GENOMIC DNA]</scope>
    <source>
        <strain evidence="2 5">OUH 308042</strain>
    </source>
</reference>
<dbReference type="Pfam" id="PF01965">
    <property type="entry name" value="DJ-1_PfpI"/>
    <property type="match status" value="1"/>
</dbReference>
<dbReference type="InterPro" id="IPR002818">
    <property type="entry name" value="DJ-1/PfpI"/>
</dbReference>
<dbReference type="Gene3D" id="3.40.50.880">
    <property type="match status" value="1"/>
</dbReference>
<evidence type="ECO:0000313" key="3">
    <source>
        <dbReference type="EMBL" id="KIO46830.1"/>
    </source>
</evidence>
<dbReference type="NCBIfam" id="TIGR01383">
    <property type="entry name" value="not_thiJ"/>
    <property type="match status" value="1"/>
</dbReference>
<dbReference type="CDD" id="cd03135">
    <property type="entry name" value="GATase1_DJ-1"/>
    <property type="match status" value="1"/>
</dbReference>
<dbReference type="InterPro" id="IPR006287">
    <property type="entry name" value="DJ-1"/>
</dbReference>
<dbReference type="AlphaFoldDB" id="A0A0C3RK69"/>
<protein>
    <submittedName>
        <fullName evidence="2">Thiamine biosynthesis protein ThiJ</fullName>
    </submittedName>
</protein>
<evidence type="ECO:0000313" key="4">
    <source>
        <dbReference type="Proteomes" id="UP000031937"/>
    </source>
</evidence>
<dbReference type="SUPFAM" id="SSF52317">
    <property type="entry name" value="Class I glutamine amidotransferase-like"/>
    <property type="match status" value="1"/>
</dbReference>
<name>A0A0C3RK69_9PORP</name>
<feature type="domain" description="DJ-1/PfpI" evidence="1">
    <location>
        <begin position="5"/>
        <end position="165"/>
    </location>
</feature>
<proteinExistence type="predicted"/>
<accession>A0A0C3RK69</accession>